<evidence type="ECO:0000313" key="10">
    <source>
        <dbReference type="Proteomes" id="UP000222056"/>
    </source>
</evidence>
<dbReference type="SUPFAM" id="SSF88659">
    <property type="entry name" value="Sigma3 and sigma4 domains of RNA polymerase sigma factors"/>
    <property type="match status" value="2"/>
</dbReference>
<name>A0A1H6FTN5_THEAL</name>
<dbReference type="Pfam" id="PF04545">
    <property type="entry name" value="Sigma70_r4"/>
    <property type="match status" value="1"/>
</dbReference>
<dbReference type="Pfam" id="PF00140">
    <property type="entry name" value="Sigma70_r1_2"/>
    <property type="match status" value="1"/>
</dbReference>
<evidence type="ECO:0000256" key="4">
    <source>
        <dbReference type="ARBA" id="ARBA00023163"/>
    </source>
</evidence>
<dbReference type="InterPro" id="IPR007627">
    <property type="entry name" value="RNA_pol_sigma70_r2"/>
</dbReference>
<dbReference type="PANTHER" id="PTHR30603">
    <property type="entry name" value="RNA POLYMERASE SIGMA FACTOR RPO"/>
    <property type="match status" value="1"/>
</dbReference>
<accession>A0A1H6FTN5</accession>
<evidence type="ECO:0000313" key="9">
    <source>
        <dbReference type="EMBL" id="SEH14186.1"/>
    </source>
</evidence>
<comment type="similarity">
    <text evidence="5">Belongs to the sigma-70 factor family.</text>
</comment>
<dbReference type="GO" id="GO:0006352">
    <property type="term" value="P:DNA-templated transcription initiation"/>
    <property type="evidence" value="ECO:0007669"/>
    <property type="project" value="InterPro"/>
</dbReference>
<keyword evidence="4 5" id="KW-0804">Transcription</keyword>
<keyword evidence="10" id="KW-1185">Reference proteome</keyword>
<dbReference type="PROSITE" id="PS00716">
    <property type="entry name" value="SIGMA70_2"/>
    <property type="match status" value="1"/>
</dbReference>
<evidence type="ECO:0000256" key="1">
    <source>
        <dbReference type="ARBA" id="ARBA00023015"/>
    </source>
</evidence>
<dbReference type="EMBL" id="FNWJ01000002">
    <property type="protein sequence ID" value="SEH14186.1"/>
    <property type="molecule type" value="Genomic_DNA"/>
</dbReference>
<feature type="domain" description="RNA polymerase sigma-70" evidence="8">
    <location>
        <begin position="363"/>
        <end position="389"/>
    </location>
</feature>
<dbReference type="Gene3D" id="1.10.601.10">
    <property type="entry name" value="RNA Polymerase Primary Sigma Factor"/>
    <property type="match status" value="2"/>
</dbReference>
<dbReference type="InterPro" id="IPR050239">
    <property type="entry name" value="Sigma-70_RNA_pol_init_factors"/>
</dbReference>
<comment type="function">
    <text evidence="5">Sigma factors are initiation factors that promote the attachment of RNA polymerase to specific initiation sites and are then released.</text>
</comment>
<feature type="region of interest" description="Disordered" evidence="6">
    <location>
        <begin position="1"/>
        <end position="81"/>
    </location>
</feature>
<sequence>MKAGKRVSAPSTQRNSDAKATNNGKNGASRRNGRSGGSPTVAPKSKRAAASDLMSRSSDEAAETTHGARRAGVDPPFDDDSLEREAIDSLWDEEPEELASEGHGEIPDLFDEGGVVSSGLEPPLPEEGTEDAVRLYLRAIGRVPLLTKEDEIRLAKRIERNDMAAKNALIEANLRLVVSIAKRYTGRGLTLLDLIQEGNVGLIRAVEKFDWRRGYKFSTYATWWIRQAITRALADQSRTIRIPVHVVERMNKVMRARRDLAQKLNRDPTTEELAQAVGMPPEKVEEIIKLGQEPVSLETPVGSDEGDAAELGDFIEDDSEPPLERVANRIRDEDLRRVLKLLPWRERRVVELRYGLAPEGPMTLEEIGKHVGVTRERVRQIEAKTLILLKNLEEARRLVGTTEEVR</sequence>
<evidence type="ECO:0000256" key="6">
    <source>
        <dbReference type="SAM" id="MobiDB-lite"/>
    </source>
</evidence>
<dbReference type="PROSITE" id="PS00715">
    <property type="entry name" value="SIGMA70_1"/>
    <property type="match status" value="1"/>
</dbReference>
<dbReference type="NCBIfam" id="TIGR02937">
    <property type="entry name" value="sigma70-ECF"/>
    <property type="match status" value="1"/>
</dbReference>
<dbReference type="GO" id="GO:0016987">
    <property type="term" value="F:sigma factor activity"/>
    <property type="evidence" value="ECO:0007669"/>
    <property type="project" value="UniProtKB-KW"/>
</dbReference>
<dbReference type="GO" id="GO:0003677">
    <property type="term" value="F:DNA binding"/>
    <property type="evidence" value="ECO:0007669"/>
    <property type="project" value="UniProtKB-KW"/>
</dbReference>
<dbReference type="PANTHER" id="PTHR30603:SF47">
    <property type="entry name" value="RNA POLYMERASE SIGMA FACTOR SIGD, CHLOROPLASTIC"/>
    <property type="match status" value="1"/>
</dbReference>
<dbReference type="InterPro" id="IPR000943">
    <property type="entry name" value="RNA_pol_sigma70"/>
</dbReference>
<feature type="compositionally biased region" description="Polar residues" evidence="6">
    <location>
        <begin position="9"/>
        <end position="21"/>
    </location>
</feature>
<dbReference type="Gene3D" id="1.10.10.10">
    <property type="entry name" value="Winged helix-like DNA-binding domain superfamily/Winged helix DNA-binding domain"/>
    <property type="match status" value="2"/>
</dbReference>
<dbReference type="STRING" id="29539.SAMN02745716_1552"/>
<keyword evidence="1 5" id="KW-0805">Transcription regulation</keyword>
<evidence type="ECO:0000256" key="3">
    <source>
        <dbReference type="ARBA" id="ARBA00023125"/>
    </source>
</evidence>
<dbReference type="Pfam" id="PF04542">
    <property type="entry name" value="Sigma70_r2"/>
    <property type="match status" value="1"/>
</dbReference>
<gene>
    <name evidence="9" type="ORF">SAMN02745716_1552</name>
</gene>
<dbReference type="InterPro" id="IPR014284">
    <property type="entry name" value="RNA_pol_sigma-70_dom"/>
</dbReference>
<dbReference type="CDD" id="cd06171">
    <property type="entry name" value="Sigma70_r4"/>
    <property type="match status" value="1"/>
</dbReference>
<proteinExistence type="inferred from homology"/>
<dbReference type="InterPro" id="IPR009042">
    <property type="entry name" value="RNA_pol_sigma70_r1_2"/>
</dbReference>
<evidence type="ECO:0000256" key="5">
    <source>
        <dbReference type="RuleBase" id="RU362124"/>
    </source>
</evidence>
<dbReference type="Proteomes" id="UP000222056">
    <property type="component" value="Unassembled WGS sequence"/>
</dbReference>
<reference evidence="10" key="1">
    <citation type="submission" date="2016-10" db="EMBL/GenBank/DDBJ databases">
        <authorList>
            <person name="Varghese N."/>
            <person name="Submissions S."/>
        </authorList>
    </citation>
    <scope>NUCLEOTIDE SEQUENCE [LARGE SCALE GENOMIC DNA]</scope>
    <source>
        <strain evidence="10">ATCC 35263</strain>
    </source>
</reference>
<dbReference type="SUPFAM" id="SSF88946">
    <property type="entry name" value="Sigma2 domain of RNA polymerase sigma factors"/>
    <property type="match status" value="1"/>
</dbReference>
<protein>
    <recommendedName>
        <fullName evidence="5">RNA polymerase sigma factor</fullName>
    </recommendedName>
</protein>
<evidence type="ECO:0000259" key="8">
    <source>
        <dbReference type="PROSITE" id="PS00716"/>
    </source>
</evidence>
<dbReference type="InterPro" id="IPR007624">
    <property type="entry name" value="RNA_pol_sigma70_r3"/>
</dbReference>
<dbReference type="InterPro" id="IPR007630">
    <property type="entry name" value="RNA_pol_sigma70_r4"/>
</dbReference>
<dbReference type="FunFam" id="1.10.601.10:FF:000001">
    <property type="entry name" value="RNA polymerase sigma factor SigA"/>
    <property type="match status" value="1"/>
</dbReference>
<feature type="domain" description="RNA polymerase sigma-70" evidence="7">
    <location>
        <begin position="193"/>
        <end position="206"/>
    </location>
</feature>
<evidence type="ECO:0000256" key="2">
    <source>
        <dbReference type="ARBA" id="ARBA00023082"/>
    </source>
</evidence>
<dbReference type="AlphaFoldDB" id="A0A1H6FTN5"/>
<organism evidence="9 10">
    <name type="scientific">Thermoleophilum album</name>
    <dbReference type="NCBI Taxonomy" id="29539"/>
    <lineage>
        <taxon>Bacteria</taxon>
        <taxon>Bacillati</taxon>
        <taxon>Actinomycetota</taxon>
        <taxon>Thermoleophilia</taxon>
        <taxon>Thermoleophilales</taxon>
        <taxon>Thermoleophilaceae</taxon>
        <taxon>Thermoleophilum</taxon>
    </lineage>
</organism>
<dbReference type="PRINTS" id="PR00046">
    <property type="entry name" value="SIGMA70FCT"/>
</dbReference>
<dbReference type="InterPro" id="IPR013325">
    <property type="entry name" value="RNA_pol_sigma_r2"/>
</dbReference>
<dbReference type="InterPro" id="IPR013324">
    <property type="entry name" value="RNA_pol_sigma_r3/r4-like"/>
</dbReference>
<dbReference type="Pfam" id="PF04539">
    <property type="entry name" value="Sigma70_r3"/>
    <property type="match status" value="1"/>
</dbReference>
<dbReference type="InterPro" id="IPR036388">
    <property type="entry name" value="WH-like_DNA-bd_sf"/>
</dbReference>
<keyword evidence="2 5" id="KW-0731">Sigma factor</keyword>
<evidence type="ECO:0000259" key="7">
    <source>
        <dbReference type="PROSITE" id="PS00715"/>
    </source>
</evidence>
<keyword evidence="3 5" id="KW-0238">DNA-binding</keyword>